<feature type="transmembrane region" description="Helical" evidence="1">
    <location>
        <begin position="35"/>
        <end position="55"/>
    </location>
</feature>
<dbReference type="EMBL" id="CP081296">
    <property type="protein sequence ID" value="QZD92109.1"/>
    <property type="molecule type" value="Genomic_DNA"/>
</dbReference>
<protein>
    <submittedName>
        <fullName evidence="2">Uncharacterized protein</fullName>
    </submittedName>
</protein>
<proteinExistence type="predicted"/>
<sequence>MGGKQLLEILKAPLKTLAIETGAYQSGPPVNFKSYWAYGTLLSFLLFFVGAAMLIVGMSGEFSVKVGKASIEGDLVGLALIFLSVVLYIGIGVILRERNP</sequence>
<evidence type="ECO:0000313" key="3">
    <source>
        <dbReference type="Proteomes" id="UP000824300"/>
    </source>
</evidence>
<evidence type="ECO:0000313" key="2">
    <source>
        <dbReference type="EMBL" id="QZD92109.1"/>
    </source>
</evidence>
<accession>A0ABX8ZT70</accession>
<dbReference type="Proteomes" id="UP000824300">
    <property type="component" value="Chromosome"/>
</dbReference>
<organism evidence="2 3">
    <name type="scientific">Qipengyuania xiapuensis</name>
    <dbReference type="NCBI Taxonomy" id="2867236"/>
    <lineage>
        <taxon>Bacteria</taxon>
        <taxon>Pseudomonadati</taxon>
        <taxon>Pseudomonadota</taxon>
        <taxon>Alphaproteobacteria</taxon>
        <taxon>Sphingomonadales</taxon>
        <taxon>Erythrobacteraceae</taxon>
        <taxon>Qipengyuania</taxon>
    </lineage>
</organism>
<keyword evidence="1" id="KW-1133">Transmembrane helix</keyword>
<dbReference type="RefSeq" id="WP_221427812.1">
    <property type="nucleotide sequence ID" value="NZ_CP081296.1"/>
</dbReference>
<gene>
    <name evidence="2" type="ORF">K3162_11240</name>
</gene>
<keyword evidence="1" id="KW-0812">Transmembrane</keyword>
<feature type="transmembrane region" description="Helical" evidence="1">
    <location>
        <begin position="75"/>
        <end position="95"/>
    </location>
</feature>
<evidence type="ECO:0000256" key="1">
    <source>
        <dbReference type="SAM" id="Phobius"/>
    </source>
</evidence>
<reference evidence="2 3" key="1">
    <citation type="submission" date="2021-08" db="EMBL/GenBank/DDBJ databases">
        <title>Comparative Genomics Analysis of the Genus Qipengyuania Reveals Extensive Genetic Diversity and Metabolic Versatility, Including the Description of Fifteen Novel Species.</title>
        <authorList>
            <person name="Liu Y."/>
        </authorList>
    </citation>
    <scope>NUCLEOTIDE SEQUENCE [LARGE SCALE GENOMIC DNA]</scope>
    <source>
        <strain evidence="2 3">1NDW3</strain>
    </source>
</reference>
<keyword evidence="3" id="KW-1185">Reference proteome</keyword>
<name>A0ABX8ZT70_9SPHN</name>
<keyword evidence="1" id="KW-0472">Membrane</keyword>